<feature type="domain" description="ERAP1-like C-terminal" evidence="2">
    <location>
        <begin position="9"/>
        <end position="155"/>
    </location>
</feature>
<organism evidence="5">
    <name type="scientific">Anisakis simplex</name>
    <name type="common">Herring worm</name>
    <dbReference type="NCBI Taxonomy" id="6269"/>
    <lineage>
        <taxon>Eukaryota</taxon>
        <taxon>Metazoa</taxon>
        <taxon>Ecdysozoa</taxon>
        <taxon>Nematoda</taxon>
        <taxon>Chromadorea</taxon>
        <taxon>Rhabditida</taxon>
        <taxon>Spirurina</taxon>
        <taxon>Ascaridomorpha</taxon>
        <taxon>Ascaridoidea</taxon>
        <taxon>Anisakidae</taxon>
        <taxon>Anisakis</taxon>
        <taxon>Anisakis simplex complex</taxon>
    </lineage>
</organism>
<protein>
    <submittedName>
        <fullName evidence="5">ERAP1_C domain-containing protein</fullName>
    </submittedName>
</protein>
<dbReference type="InterPro" id="IPR024571">
    <property type="entry name" value="ERAP1-like_C_dom"/>
</dbReference>
<dbReference type="OrthoDB" id="10364364at2759"/>
<reference evidence="3 4" key="2">
    <citation type="submission" date="2018-11" db="EMBL/GenBank/DDBJ databases">
        <authorList>
            <consortium name="Pathogen Informatics"/>
        </authorList>
    </citation>
    <scope>NUCLEOTIDE SEQUENCE [LARGE SCALE GENOMIC DNA]</scope>
</reference>
<evidence type="ECO:0000259" key="2">
    <source>
        <dbReference type="Pfam" id="PF11838"/>
    </source>
</evidence>
<dbReference type="GO" id="GO:0005615">
    <property type="term" value="C:extracellular space"/>
    <property type="evidence" value="ECO:0007669"/>
    <property type="project" value="TreeGrafter"/>
</dbReference>
<name>A0A0M3K066_ANISI</name>
<proteinExistence type="inferred from homology"/>
<dbReference type="GO" id="GO:0008270">
    <property type="term" value="F:zinc ion binding"/>
    <property type="evidence" value="ECO:0007669"/>
    <property type="project" value="TreeGrafter"/>
</dbReference>
<dbReference type="AlphaFoldDB" id="A0A0M3K066"/>
<gene>
    <name evidence="3" type="ORF">ASIM_LOCUS13621</name>
</gene>
<evidence type="ECO:0000256" key="1">
    <source>
        <dbReference type="ARBA" id="ARBA00010136"/>
    </source>
</evidence>
<dbReference type="Pfam" id="PF11838">
    <property type="entry name" value="ERAP1_C"/>
    <property type="match status" value="1"/>
</dbReference>
<dbReference type="Gene3D" id="1.25.50.20">
    <property type="match status" value="1"/>
</dbReference>
<dbReference type="GO" id="GO:0005737">
    <property type="term" value="C:cytoplasm"/>
    <property type="evidence" value="ECO:0007669"/>
    <property type="project" value="TreeGrafter"/>
</dbReference>
<dbReference type="GO" id="GO:0070006">
    <property type="term" value="F:metalloaminopeptidase activity"/>
    <property type="evidence" value="ECO:0007669"/>
    <property type="project" value="TreeGrafter"/>
</dbReference>
<dbReference type="PANTHER" id="PTHR11533:SF299">
    <property type="entry name" value="AMINOPEPTIDASE"/>
    <property type="match status" value="1"/>
</dbReference>
<dbReference type="GO" id="GO:0016020">
    <property type="term" value="C:membrane"/>
    <property type="evidence" value="ECO:0007669"/>
    <property type="project" value="TreeGrafter"/>
</dbReference>
<keyword evidence="4" id="KW-1185">Reference proteome</keyword>
<dbReference type="GO" id="GO:0043171">
    <property type="term" value="P:peptide catabolic process"/>
    <property type="evidence" value="ECO:0007669"/>
    <property type="project" value="TreeGrafter"/>
</dbReference>
<evidence type="ECO:0000313" key="4">
    <source>
        <dbReference type="Proteomes" id="UP000267096"/>
    </source>
</evidence>
<accession>A0A0M3K066</accession>
<dbReference type="WBParaSite" id="ASIM_0001419301-mRNA-1">
    <property type="protein sequence ID" value="ASIM_0001419301-mRNA-1"/>
    <property type="gene ID" value="ASIM_0001419301"/>
</dbReference>
<sequence length="155" mass="18630">MEKEKLKLRFMRELILLKLCVSGYRACIEAVRYKFDELKRHCAHHKLSSTCNRVDPSMRSVVYMAASKYGNQSDFDFLQRKYREEEYHAERDRIFFAMAFTSNRSTIVELVKEVLSVKDRDTDFRPKLIELSRRNYDNEIVSDYLHNNFNELLKK</sequence>
<evidence type="ECO:0000313" key="5">
    <source>
        <dbReference type="WBParaSite" id="ASIM_0001419301-mRNA-1"/>
    </source>
</evidence>
<dbReference type="GO" id="GO:0006508">
    <property type="term" value="P:proteolysis"/>
    <property type="evidence" value="ECO:0007669"/>
    <property type="project" value="TreeGrafter"/>
</dbReference>
<reference evidence="5" key="1">
    <citation type="submission" date="2017-02" db="UniProtKB">
        <authorList>
            <consortium name="WormBaseParasite"/>
        </authorList>
    </citation>
    <scope>IDENTIFICATION</scope>
</reference>
<dbReference type="Proteomes" id="UP000267096">
    <property type="component" value="Unassembled WGS sequence"/>
</dbReference>
<evidence type="ECO:0000313" key="3">
    <source>
        <dbReference type="EMBL" id="VDK50182.1"/>
    </source>
</evidence>
<comment type="similarity">
    <text evidence="1">Belongs to the peptidase M1 family.</text>
</comment>
<dbReference type="PANTHER" id="PTHR11533">
    <property type="entry name" value="PROTEASE M1 ZINC METALLOPROTEASE"/>
    <property type="match status" value="1"/>
</dbReference>
<dbReference type="GO" id="GO:0042277">
    <property type="term" value="F:peptide binding"/>
    <property type="evidence" value="ECO:0007669"/>
    <property type="project" value="TreeGrafter"/>
</dbReference>
<dbReference type="EMBL" id="UYRR01031450">
    <property type="protein sequence ID" value="VDK50182.1"/>
    <property type="molecule type" value="Genomic_DNA"/>
</dbReference>
<dbReference type="InterPro" id="IPR050344">
    <property type="entry name" value="Peptidase_M1_aminopeptidases"/>
</dbReference>